<dbReference type="HOGENOM" id="CLU_004966_1_0_1"/>
<feature type="region of interest" description="Disordered" evidence="1">
    <location>
        <begin position="321"/>
        <end position="344"/>
    </location>
</feature>
<keyword evidence="5" id="KW-1185">Reference proteome</keyword>
<evidence type="ECO:0000313" key="4">
    <source>
        <dbReference type="EMBL" id="EIN04143.1"/>
    </source>
</evidence>
<protein>
    <recommendedName>
        <fullName evidence="6">CxC6 like cysteine cluster associated with KDZ domain-containing protein</fullName>
    </recommendedName>
</protein>
<evidence type="ECO:0000256" key="1">
    <source>
        <dbReference type="SAM" id="MobiDB-lite"/>
    </source>
</evidence>
<dbReference type="InterPro" id="IPR041539">
    <property type="entry name" value="CxC5"/>
</dbReference>
<evidence type="ECO:0000259" key="2">
    <source>
        <dbReference type="Pfam" id="PF18718"/>
    </source>
</evidence>
<accession>R7S1N9</accession>
<feature type="domain" description="CxC6 like cysteine cluster associated with KDZ" evidence="3">
    <location>
        <begin position="215"/>
        <end position="282"/>
    </location>
</feature>
<dbReference type="AlphaFoldDB" id="R7S1N9"/>
<proteinExistence type="predicted"/>
<organism evidence="4 5">
    <name type="scientific">Punctularia strigosozonata (strain HHB-11173)</name>
    <name type="common">White-rot fungus</name>
    <dbReference type="NCBI Taxonomy" id="741275"/>
    <lineage>
        <taxon>Eukaryota</taxon>
        <taxon>Fungi</taxon>
        <taxon>Dikarya</taxon>
        <taxon>Basidiomycota</taxon>
        <taxon>Agaricomycotina</taxon>
        <taxon>Agaricomycetes</taxon>
        <taxon>Corticiales</taxon>
        <taxon>Punctulariaceae</taxon>
        <taxon>Punctularia</taxon>
    </lineage>
</organism>
<dbReference type="OrthoDB" id="2501483at2759"/>
<sequence>MQRDPHKHGARRPQELVEPKSYEAVVYTKDMGPLPAWSYSLYCRRCHTRYYHDYYVHDKATVRTYYSELPELYHTAQHIYFMADLCDYFANQMMLGWLSGTNCARIYNESGGDAKVQKRLPTSSQDWSLSFRLDAERVWEAVLLAAVREDHFRRGTILELVHNAPSHADRLRPALRAWNLLMAGIGYDEWNHACNLCCWCYTDEDGTQRMVRSIVTDGIAIGHPCCAVFNCKEPLLLKKGARFCQMHAALGFDRHCVVMGCRSDSPEGHKTCNNPEHRAIEEYKNTEGKAMFQLKNRLDQGAGAGDEDVVEAANGRFSITRFDPTADTEDSQTPSCDGKPETGNRTLRAHFGRRRTHNEETCVASCGVLIARATFYPSEGPNTVRDFWMQAFPTKASLPRVLWHDNNCKLVAMLRNDSEELQSYFEDVLLPVDVFHFKCKHKESDVFCGTHCNPYSFPELRTPEGTWRFNSLAAEQSNAWLGGFQAMVREMEMERYNFFLDEMIQRRNRYTIAELERKGVHPRSLPREVLLSGE</sequence>
<dbReference type="GeneID" id="18885680"/>
<reference evidence="5" key="1">
    <citation type="journal article" date="2012" name="Science">
        <title>The Paleozoic origin of enzymatic lignin decomposition reconstructed from 31 fungal genomes.</title>
        <authorList>
            <person name="Floudas D."/>
            <person name="Binder M."/>
            <person name="Riley R."/>
            <person name="Barry K."/>
            <person name="Blanchette R.A."/>
            <person name="Henrissat B."/>
            <person name="Martinez A.T."/>
            <person name="Otillar R."/>
            <person name="Spatafora J.W."/>
            <person name="Yadav J.S."/>
            <person name="Aerts A."/>
            <person name="Benoit I."/>
            <person name="Boyd A."/>
            <person name="Carlson A."/>
            <person name="Copeland A."/>
            <person name="Coutinho P.M."/>
            <person name="de Vries R.P."/>
            <person name="Ferreira P."/>
            <person name="Findley K."/>
            <person name="Foster B."/>
            <person name="Gaskell J."/>
            <person name="Glotzer D."/>
            <person name="Gorecki P."/>
            <person name="Heitman J."/>
            <person name="Hesse C."/>
            <person name="Hori C."/>
            <person name="Igarashi K."/>
            <person name="Jurgens J.A."/>
            <person name="Kallen N."/>
            <person name="Kersten P."/>
            <person name="Kohler A."/>
            <person name="Kuees U."/>
            <person name="Kumar T.K.A."/>
            <person name="Kuo A."/>
            <person name="LaButti K."/>
            <person name="Larrondo L.F."/>
            <person name="Lindquist E."/>
            <person name="Ling A."/>
            <person name="Lombard V."/>
            <person name="Lucas S."/>
            <person name="Lundell T."/>
            <person name="Martin R."/>
            <person name="McLaughlin D.J."/>
            <person name="Morgenstern I."/>
            <person name="Morin E."/>
            <person name="Murat C."/>
            <person name="Nagy L.G."/>
            <person name="Nolan M."/>
            <person name="Ohm R.A."/>
            <person name="Patyshakuliyeva A."/>
            <person name="Rokas A."/>
            <person name="Ruiz-Duenas F.J."/>
            <person name="Sabat G."/>
            <person name="Salamov A."/>
            <person name="Samejima M."/>
            <person name="Schmutz J."/>
            <person name="Slot J.C."/>
            <person name="St John F."/>
            <person name="Stenlid J."/>
            <person name="Sun H."/>
            <person name="Sun S."/>
            <person name="Syed K."/>
            <person name="Tsang A."/>
            <person name="Wiebenga A."/>
            <person name="Young D."/>
            <person name="Pisabarro A."/>
            <person name="Eastwood D.C."/>
            <person name="Martin F."/>
            <person name="Cullen D."/>
            <person name="Grigoriev I.V."/>
            <person name="Hibbett D.S."/>
        </authorList>
    </citation>
    <scope>NUCLEOTIDE SEQUENCE [LARGE SCALE GENOMIC DNA]</scope>
    <source>
        <strain evidence="5">HHB-11173 SS5</strain>
    </source>
</reference>
<dbReference type="Pfam" id="PF18718">
    <property type="entry name" value="CxC5"/>
    <property type="match status" value="1"/>
</dbReference>
<dbReference type="EMBL" id="JH687556">
    <property type="protein sequence ID" value="EIN04143.1"/>
    <property type="molecule type" value="Genomic_DNA"/>
</dbReference>
<feature type="domain" description="CxC5 like cysteine cluster associated with KDZ" evidence="2">
    <location>
        <begin position="11"/>
        <end position="110"/>
    </location>
</feature>
<dbReference type="eggNOG" id="ENOG502S1HF">
    <property type="taxonomic scope" value="Eukaryota"/>
</dbReference>
<evidence type="ECO:0000313" key="5">
    <source>
        <dbReference type="Proteomes" id="UP000054196"/>
    </source>
</evidence>
<dbReference type="RefSeq" id="XP_007388614.1">
    <property type="nucleotide sequence ID" value="XM_007388552.1"/>
</dbReference>
<evidence type="ECO:0000259" key="3">
    <source>
        <dbReference type="Pfam" id="PF18721"/>
    </source>
</evidence>
<evidence type="ECO:0008006" key="6">
    <source>
        <dbReference type="Google" id="ProtNLM"/>
    </source>
</evidence>
<gene>
    <name evidence="4" type="ORF">PUNSTDRAFT_76878</name>
</gene>
<name>R7S1N9_PUNST</name>
<dbReference type="KEGG" id="psq:PUNSTDRAFT_76878"/>
<dbReference type="InterPro" id="IPR040898">
    <property type="entry name" value="CxC6"/>
</dbReference>
<dbReference type="OMA" id="PEHRAIE"/>
<dbReference type="Proteomes" id="UP000054196">
    <property type="component" value="Unassembled WGS sequence"/>
</dbReference>
<dbReference type="Pfam" id="PF18721">
    <property type="entry name" value="CxC6"/>
    <property type="match status" value="1"/>
</dbReference>